<dbReference type="EMBL" id="LANR01000001">
    <property type="protein sequence ID" value="KJV62657.1"/>
    <property type="molecule type" value="Genomic_DNA"/>
</dbReference>
<dbReference type="GO" id="GO:0016740">
    <property type="term" value="F:transferase activity"/>
    <property type="evidence" value="ECO:0007669"/>
    <property type="project" value="UniProtKB-KW"/>
</dbReference>
<sequence>MNIEITEFLAKELIAEQFPKWFHLPIKPVEFSGHDNGTFHLDDEMLIR</sequence>
<proteinExistence type="predicted"/>
<organism evidence="1 2">
    <name type="scientific">Rickettsia amblyommatis str. Ac/Pa</name>
    <dbReference type="NCBI Taxonomy" id="1359164"/>
    <lineage>
        <taxon>Bacteria</taxon>
        <taxon>Pseudomonadati</taxon>
        <taxon>Pseudomonadota</taxon>
        <taxon>Alphaproteobacteria</taxon>
        <taxon>Rickettsiales</taxon>
        <taxon>Rickettsiaceae</taxon>
        <taxon>Rickettsieae</taxon>
        <taxon>Rickettsia</taxon>
        <taxon>spotted fever group</taxon>
    </lineage>
</organism>
<keyword evidence="1" id="KW-0808">Transferase</keyword>
<gene>
    <name evidence="1" type="ORF">APHACPA_1691</name>
</gene>
<dbReference type="Gene3D" id="3.30.200.20">
    <property type="entry name" value="Phosphorylase Kinase, domain 1"/>
    <property type="match status" value="1"/>
</dbReference>
<keyword evidence="2" id="KW-1185">Reference proteome</keyword>
<dbReference type="RefSeq" id="WP_045800454.1">
    <property type="nucleotide sequence ID" value="NZ_LANR01000001.1"/>
</dbReference>
<accession>A0A0F3N4Q1</accession>
<evidence type="ECO:0000313" key="1">
    <source>
        <dbReference type="EMBL" id="KJV62657.1"/>
    </source>
</evidence>
<protein>
    <submittedName>
        <fullName evidence="1">Putative acetyltransferase</fullName>
    </submittedName>
</protein>
<dbReference type="Proteomes" id="UP000033556">
    <property type="component" value="Unassembled WGS sequence"/>
</dbReference>
<comment type="caution">
    <text evidence="1">The sequence shown here is derived from an EMBL/GenBank/DDBJ whole genome shotgun (WGS) entry which is preliminary data.</text>
</comment>
<dbReference type="PATRIC" id="fig|1359164.3.peg.1672"/>
<evidence type="ECO:0000313" key="2">
    <source>
        <dbReference type="Proteomes" id="UP000033556"/>
    </source>
</evidence>
<name>A0A0F3N4Q1_RICAM</name>
<dbReference type="AlphaFoldDB" id="A0A0F3N4Q1"/>
<reference evidence="1 2" key="1">
    <citation type="submission" date="2015-01" db="EMBL/GenBank/DDBJ databases">
        <title>Genome Sequencing of Rickettsiales.</title>
        <authorList>
            <person name="Daugherty S.C."/>
            <person name="Su Q."/>
            <person name="Abolude K."/>
            <person name="Beier-Sexton M."/>
            <person name="Carlyon J.A."/>
            <person name="Carter R."/>
            <person name="Day N.P."/>
            <person name="Dumler S.J."/>
            <person name="Dyachenko V."/>
            <person name="Godinez A."/>
            <person name="Kurtti T.J."/>
            <person name="Lichay M."/>
            <person name="Mullins K.E."/>
            <person name="Ott S."/>
            <person name="Pappas-Brown V."/>
            <person name="Paris D.H."/>
            <person name="Patel P."/>
            <person name="Richards A.L."/>
            <person name="Sadzewicz L."/>
            <person name="Sears K."/>
            <person name="Seidman D."/>
            <person name="Sengamalay N."/>
            <person name="Stenos J."/>
            <person name="Tallon L.J."/>
            <person name="Vincent G."/>
            <person name="Fraser C.M."/>
            <person name="Munderloh U."/>
            <person name="Dunning-Hotopp J.C."/>
        </authorList>
    </citation>
    <scope>NUCLEOTIDE SEQUENCE [LARGE SCALE GENOMIC DNA]</scope>
    <source>
        <strain evidence="1 2">Ac/Pa</strain>
    </source>
</reference>